<gene>
    <name evidence="1" type="ORF">Theos_1694</name>
</gene>
<dbReference type="RefSeq" id="WP_016329896.1">
    <property type="nucleotide sequence ID" value="NC_019386.1"/>
</dbReference>
<proteinExistence type="predicted"/>
<dbReference type="Proteomes" id="UP000000211">
    <property type="component" value="Chromosome"/>
</dbReference>
<dbReference type="HOGENOM" id="CLU_2811065_0_0_0"/>
<evidence type="ECO:0000313" key="2">
    <source>
        <dbReference type="Proteomes" id="UP000000211"/>
    </source>
</evidence>
<name>K7RK03_THEOS</name>
<dbReference type="AlphaFoldDB" id="K7RK03"/>
<organism evidence="1 2">
    <name type="scientific">Thermus oshimai JL-2</name>
    <dbReference type="NCBI Taxonomy" id="751945"/>
    <lineage>
        <taxon>Bacteria</taxon>
        <taxon>Thermotogati</taxon>
        <taxon>Deinococcota</taxon>
        <taxon>Deinococci</taxon>
        <taxon>Thermales</taxon>
        <taxon>Thermaceae</taxon>
        <taxon>Thermus</taxon>
    </lineage>
</organism>
<reference evidence="1 2" key="1">
    <citation type="journal article" date="2013" name="Genome Announc.">
        <title>Whole Genome Sequencing of Thermus oshimai JL-2 and Thermus thermophilus JL-18, Incomplete Denitrifiers from the United States Great Basin.</title>
        <authorList>
            <person name="Murugapiran S.K."/>
            <person name="Huntemann M."/>
            <person name="Wei C.L."/>
            <person name="Han J."/>
            <person name="Detter J.C."/>
            <person name="Han C.S."/>
            <person name="Erkkila T.H."/>
            <person name="Teshima H."/>
            <person name="Chen A."/>
            <person name="Kyrpides N."/>
            <person name="Mavrommatis K."/>
            <person name="Markowitz V."/>
            <person name="Szeto E."/>
            <person name="Ivanova N."/>
            <person name="Pagani I."/>
            <person name="Lam J."/>
            <person name="McDonald A.I."/>
            <person name="Dodsworth J.A."/>
            <person name="Pati A."/>
            <person name="Goodwin L."/>
            <person name="Peters L."/>
            <person name="Pitluck S."/>
            <person name="Woyke T."/>
            <person name="Hedlund B.P."/>
        </authorList>
    </citation>
    <scope>NUCLEOTIDE SEQUENCE</scope>
    <source>
        <strain evidence="1 2">JL-2</strain>
    </source>
</reference>
<dbReference type="STRING" id="751945.Theos_1694"/>
<accession>K7RK03</accession>
<protein>
    <submittedName>
        <fullName evidence="1">Uncharacterized protein</fullName>
    </submittedName>
</protein>
<sequence>MKGVVKDLTPELRERVMAVIEALFEPGMDPYHRALEDLYAWLHDLVILRERGRVRLLLEEGGEDAGG</sequence>
<keyword evidence="2" id="KW-1185">Reference proteome</keyword>
<evidence type="ECO:0000313" key="1">
    <source>
        <dbReference type="EMBL" id="AFV76717.1"/>
    </source>
</evidence>
<dbReference type="EMBL" id="CP003249">
    <property type="protein sequence ID" value="AFV76717.1"/>
    <property type="molecule type" value="Genomic_DNA"/>
</dbReference>
<dbReference type="PATRIC" id="fig|751945.3.peg.1667"/>
<dbReference type="KEGG" id="tos:Theos_1694"/>